<sequence>MICPTSSEKIDPNEKVSPTKAVLPPLSLLMLPGSHGPYVEPLHRTGEVHPGYIVDSDSMEEDNDEDSIDYPNEPEDDDEDPNEDDEEDLEEDLSEEHEPEDEDAKEEEPSEGSDETESFKEDETAVTPPPPGHRGARISFRPQTLMAASTQTLINAFAAGSPLFPLPPTNPTYDQALLAESSAAAARPPRGRAADKAEDVGYVRSLQASEHMMMTSIEEVNLRVSYQAQVRRKESEDFYTQLRDRFALK</sequence>
<keyword evidence="3" id="KW-1185">Reference proteome</keyword>
<proteinExistence type="predicted"/>
<organism evidence="2 3">
    <name type="scientific">Tanacetum coccineum</name>
    <dbReference type="NCBI Taxonomy" id="301880"/>
    <lineage>
        <taxon>Eukaryota</taxon>
        <taxon>Viridiplantae</taxon>
        <taxon>Streptophyta</taxon>
        <taxon>Embryophyta</taxon>
        <taxon>Tracheophyta</taxon>
        <taxon>Spermatophyta</taxon>
        <taxon>Magnoliopsida</taxon>
        <taxon>eudicotyledons</taxon>
        <taxon>Gunneridae</taxon>
        <taxon>Pentapetalae</taxon>
        <taxon>asterids</taxon>
        <taxon>campanulids</taxon>
        <taxon>Asterales</taxon>
        <taxon>Asteraceae</taxon>
        <taxon>Asteroideae</taxon>
        <taxon>Anthemideae</taxon>
        <taxon>Anthemidinae</taxon>
        <taxon>Tanacetum</taxon>
    </lineage>
</organism>
<dbReference type="Proteomes" id="UP001151760">
    <property type="component" value="Unassembled WGS sequence"/>
</dbReference>
<feature type="compositionally biased region" description="Acidic residues" evidence="1">
    <location>
        <begin position="57"/>
        <end position="116"/>
    </location>
</feature>
<evidence type="ECO:0000256" key="1">
    <source>
        <dbReference type="SAM" id="MobiDB-lite"/>
    </source>
</evidence>
<feature type="compositionally biased region" description="Low complexity" evidence="1">
    <location>
        <begin position="27"/>
        <end position="37"/>
    </location>
</feature>
<dbReference type="EMBL" id="BQNB010014267">
    <property type="protein sequence ID" value="GJT26137.1"/>
    <property type="molecule type" value="Genomic_DNA"/>
</dbReference>
<comment type="caution">
    <text evidence="2">The sequence shown here is derived from an EMBL/GenBank/DDBJ whole genome shotgun (WGS) entry which is preliminary data.</text>
</comment>
<reference evidence="2" key="1">
    <citation type="journal article" date="2022" name="Int. J. Mol. Sci.">
        <title>Draft Genome of Tanacetum Coccineum: Genomic Comparison of Closely Related Tanacetum-Family Plants.</title>
        <authorList>
            <person name="Yamashiro T."/>
            <person name="Shiraishi A."/>
            <person name="Nakayama K."/>
            <person name="Satake H."/>
        </authorList>
    </citation>
    <scope>NUCLEOTIDE SEQUENCE</scope>
</reference>
<protein>
    <submittedName>
        <fullName evidence="2">Uncharacterized protein</fullName>
    </submittedName>
</protein>
<feature type="region of interest" description="Disordered" evidence="1">
    <location>
        <begin position="27"/>
        <end position="137"/>
    </location>
</feature>
<evidence type="ECO:0000313" key="3">
    <source>
        <dbReference type="Proteomes" id="UP001151760"/>
    </source>
</evidence>
<reference evidence="2" key="2">
    <citation type="submission" date="2022-01" db="EMBL/GenBank/DDBJ databases">
        <authorList>
            <person name="Yamashiro T."/>
            <person name="Shiraishi A."/>
            <person name="Satake H."/>
            <person name="Nakayama K."/>
        </authorList>
    </citation>
    <scope>NUCLEOTIDE SEQUENCE</scope>
</reference>
<gene>
    <name evidence="2" type="ORF">Tco_0906412</name>
</gene>
<name>A0ABQ5CHW6_9ASTR</name>
<accession>A0ABQ5CHW6</accession>
<evidence type="ECO:0000313" key="2">
    <source>
        <dbReference type="EMBL" id="GJT26137.1"/>
    </source>
</evidence>